<accession>A0ABY7JYL5</accession>
<reference evidence="2" key="1">
    <citation type="submission" date="2022-05" db="EMBL/GenBank/DDBJ databases">
        <title>Jatrophihabitans sp. SB3-54 whole genome sequence.</title>
        <authorList>
            <person name="Suh M.K."/>
            <person name="Eom M.K."/>
            <person name="Kim J.S."/>
            <person name="Kim H.S."/>
            <person name="Do H.E."/>
            <person name="Shin Y.K."/>
            <person name="Lee J.-S."/>
        </authorList>
    </citation>
    <scope>NUCLEOTIDE SEQUENCE</scope>
    <source>
        <strain evidence="2">SB3-54</strain>
    </source>
</reference>
<dbReference type="EMBL" id="CP097463">
    <property type="protein sequence ID" value="WAX57393.1"/>
    <property type="molecule type" value="Genomic_DNA"/>
</dbReference>
<dbReference type="PANTHER" id="PTHR30283">
    <property type="entry name" value="PEROXIDE STRESS RESPONSE PROTEIN YAAA"/>
    <property type="match status" value="1"/>
</dbReference>
<dbReference type="RefSeq" id="WP_269443932.1">
    <property type="nucleotide sequence ID" value="NZ_CP097463.1"/>
</dbReference>
<evidence type="ECO:0000313" key="2">
    <source>
        <dbReference type="EMBL" id="WAX57393.1"/>
    </source>
</evidence>
<dbReference type="InterPro" id="IPR005583">
    <property type="entry name" value="YaaA"/>
</dbReference>
<dbReference type="Proteomes" id="UP001164693">
    <property type="component" value="Chromosome"/>
</dbReference>
<evidence type="ECO:0000256" key="1">
    <source>
        <dbReference type="SAM" id="MobiDB-lite"/>
    </source>
</evidence>
<feature type="region of interest" description="Disordered" evidence="1">
    <location>
        <begin position="1"/>
        <end position="25"/>
    </location>
</feature>
<sequence>MRILLPPSEAKTAGGRGRPVGARPLPGPLARPRAQVLAALATLLGADPADAAAALALPSGVADEALAVNREVCRSRTTAALRRYTGVVYDGLGFAAMPPPVQRLAGRSVLIFSGLWGVLRGDEPVPAYRVPAKAVLPGIGVAGTFWRPRLDEVVPDLLGGGAVIDLRSSDYAAMWRPSGEPATRVIPVRVLSRLPRGGHGVISYNSKLAKGRLAAALLAREAGGMPCRGIDDIAAAWLAAGGRAVEPGARPDRLDLLAD</sequence>
<keyword evidence="3" id="KW-1185">Reference proteome</keyword>
<organism evidence="2 3">
    <name type="scientific">Jatrophihabitans cynanchi</name>
    <dbReference type="NCBI Taxonomy" id="2944128"/>
    <lineage>
        <taxon>Bacteria</taxon>
        <taxon>Bacillati</taxon>
        <taxon>Actinomycetota</taxon>
        <taxon>Actinomycetes</taxon>
        <taxon>Jatrophihabitantales</taxon>
        <taxon>Jatrophihabitantaceae</taxon>
        <taxon>Jatrophihabitans</taxon>
    </lineage>
</organism>
<name>A0ABY7JYL5_9ACTN</name>
<proteinExistence type="predicted"/>
<protein>
    <submittedName>
        <fullName evidence="2">Peroxide stress protein YaaA</fullName>
    </submittedName>
</protein>
<evidence type="ECO:0000313" key="3">
    <source>
        <dbReference type="Proteomes" id="UP001164693"/>
    </source>
</evidence>
<gene>
    <name evidence="2" type="primary">yaaA</name>
    <name evidence="2" type="ORF">M6B22_01175</name>
</gene>
<dbReference type="Pfam" id="PF03883">
    <property type="entry name" value="H2O2_YaaD"/>
    <property type="match status" value="1"/>
</dbReference>
<dbReference type="PANTHER" id="PTHR30283:SF4">
    <property type="entry name" value="PEROXIDE STRESS RESISTANCE PROTEIN YAAA"/>
    <property type="match status" value="1"/>
</dbReference>